<evidence type="ECO:0000256" key="4">
    <source>
        <dbReference type="ARBA" id="ARBA00023004"/>
    </source>
</evidence>
<dbReference type="Gene3D" id="1.10.630.10">
    <property type="entry name" value="Cytochrome P450"/>
    <property type="match status" value="1"/>
</dbReference>
<proteinExistence type="inferred from homology"/>
<keyword evidence="3" id="KW-0479">Metal-binding</keyword>
<dbReference type="InterPro" id="IPR002401">
    <property type="entry name" value="Cyt_P450_E_grp-I"/>
</dbReference>
<dbReference type="SUPFAM" id="SSF48264">
    <property type="entry name" value="Cytochrome P450"/>
    <property type="match status" value="1"/>
</dbReference>
<dbReference type="PANTHER" id="PTHR24300:SF424">
    <property type="entry name" value="CYTOCHROME P450"/>
    <property type="match status" value="1"/>
</dbReference>
<dbReference type="GO" id="GO:0006805">
    <property type="term" value="P:xenobiotic metabolic process"/>
    <property type="evidence" value="ECO:0007669"/>
    <property type="project" value="TreeGrafter"/>
</dbReference>
<dbReference type="GO" id="GO:0020037">
    <property type="term" value="F:heme binding"/>
    <property type="evidence" value="ECO:0007669"/>
    <property type="project" value="InterPro"/>
</dbReference>
<sequence>NIISSIIFGNRFGYQDPKFVELLHMMEESFREISTAWAQLYNVAEPFLWFLPGRHRHVTRLLGRMRGIVAQRVQENARSLDPHNPRDFIDAFLIQMDKEKGHPNSEFTLENLELTALYLFFVGTETVSFTLRFGFLYLMKHPHVLG</sequence>
<comment type="similarity">
    <text evidence="2">Belongs to the cytochrome P450 family.</text>
</comment>
<dbReference type="GO" id="GO:0005737">
    <property type="term" value="C:cytoplasm"/>
    <property type="evidence" value="ECO:0007669"/>
    <property type="project" value="TreeGrafter"/>
</dbReference>
<evidence type="ECO:0000256" key="2">
    <source>
        <dbReference type="ARBA" id="ARBA00010617"/>
    </source>
</evidence>
<dbReference type="PRINTS" id="PR00463">
    <property type="entry name" value="EP450I"/>
</dbReference>
<protein>
    <submittedName>
        <fullName evidence="5">CP2G1 protein</fullName>
    </submittedName>
</protein>
<feature type="non-terminal residue" evidence="5">
    <location>
        <position position="146"/>
    </location>
</feature>
<dbReference type="GO" id="GO:0005506">
    <property type="term" value="F:iron ion binding"/>
    <property type="evidence" value="ECO:0007669"/>
    <property type="project" value="InterPro"/>
</dbReference>
<feature type="non-terminal residue" evidence="5">
    <location>
        <position position="1"/>
    </location>
</feature>
<dbReference type="EMBL" id="VZRL01005556">
    <property type="protein sequence ID" value="NWV27383.1"/>
    <property type="molecule type" value="Genomic_DNA"/>
</dbReference>
<dbReference type="GO" id="GO:0019373">
    <property type="term" value="P:epoxygenase P450 pathway"/>
    <property type="evidence" value="ECO:0007669"/>
    <property type="project" value="TreeGrafter"/>
</dbReference>
<organism evidence="5 6">
    <name type="scientific">Origma solitaria</name>
    <dbReference type="NCBI Taxonomy" id="720586"/>
    <lineage>
        <taxon>Eukaryota</taxon>
        <taxon>Metazoa</taxon>
        <taxon>Chordata</taxon>
        <taxon>Craniata</taxon>
        <taxon>Vertebrata</taxon>
        <taxon>Euteleostomi</taxon>
        <taxon>Archelosauria</taxon>
        <taxon>Archosauria</taxon>
        <taxon>Dinosauria</taxon>
        <taxon>Saurischia</taxon>
        <taxon>Theropoda</taxon>
        <taxon>Coelurosauria</taxon>
        <taxon>Aves</taxon>
        <taxon>Neognathae</taxon>
        <taxon>Neoaves</taxon>
        <taxon>Telluraves</taxon>
        <taxon>Australaves</taxon>
        <taxon>Passeriformes</taxon>
        <taxon>Meliphagoidea</taxon>
        <taxon>Acanthizidae</taxon>
        <taxon>Origma</taxon>
    </lineage>
</organism>
<dbReference type="Proteomes" id="UP000571324">
    <property type="component" value="Unassembled WGS sequence"/>
</dbReference>
<evidence type="ECO:0000256" key="1">
    <source>
        <dbReference type="ARBA" id="ARBA00001971"/>
    </source>
</evidence>
<gene>
    <name evidence="5" type="primary">Cyp2g1_2</name>
    <name evidence="5" type="ORF">ORISOL_R16362</name>
</gene>
<comment type="caution">
    <text evidence="5">The sequence shown here is derived from an EMBL/GenBank/DDBJ whole genome shotgun (WGS) entry which is preliminary data.</text>
</comment>
<keyword evidence="6" id="KW-1185">Reference proteome</keyword>
<evidence type="ECO:0000313" key="6">
    <source>
        <dbReference type="Proteomes" id="UP000571324"/>
    </source>
</evidence>
<comment type="cofactor">
    <cofactor evidence="1">
        <name>heme</name>
        <dbReference type="ChEBI" id="CHEBI:30413"/>
    </cofactor>
</comment>
<evidence type="ECO:0000313" key="5">
    <source>
        <dbReference type="EMBL" id="NWV27383.1"/>
    </source>
</evidence>
<dbReference type="InterPro" id="IPR036396">
    <property type="entry name" value="Cyt_P450_sf"/>
</dbReference>
<accession>A0A7K6DKS4</accession>
<dbReference type="InterPro" id="IPR050182">
    <property type="entry name" value="Cytochrome_P450_fam2"/>
</dbReference>
<dbReference type="Pfam" id="PF00067">
    <property type="entry name" value="p450"/>
    <property type="match status" value="1"/>
</dbReference>
<reference evidence="5 6" key="1">
    <citation type="submission" date="2019-09" db="EMBL/GenBank/DDBJ databases">
        <title>Bird 10,000 Genomes (B10K) Project - Family phase.</title>
        <authorList>
            <person name="Zhang G."/>
        </authorList>
    </citation>
    <scope>NUCLEOTIDE SEQUENCE [LARGE SCALE GENOMIC DNA]</scope>
    <source>
        <strain evidence="5">B10K-DU-029-52</strain>
    </source>
</reference>
<name>A0A7K6DKS4_9PASS</name>
<evidence type="ECO:0000256" key="3">
    <source>
        <dbReference type="ARBA" id="ARBA00022723"/>
    </source>
</evidence>
<dbReference type="GO" id="GO:0016712">
    <property type="term" value="F:oxidoreductase activity, acting on paired donors, with incorporation or reduction of molecular oxygen, reduced flavin or flavoprotein as one donor, and incorporation of one atom of oxygen"/>
    <property type="evidence" value="ECO:0007669"/>
    <property type="project" value="TreeGrafter"/>
</dbReference>
<dbReference type="OrthoDB" id="3934656at2759"/>
<dbReference type="InterPro" id="IPR001128">
    <property type="entry name" value="Cyt_P450"/>
</dbReference>
<keyword evidence="4" id="KW-0408">Iron</keyword>
<dbReference type="AlphaFoldDB" id="A0A7K6DKS4"/>
<dbReference type="PANTHER" id="PTHR24300">
    <property type="entry name" value="CYTOCHROME P450 508A4-RELATED"/>
    <property type="match status" value="1"/>
</dbReference>
<dbReference type="GO" id="GO:0008392">
    <property type="term" value="F:arachidonate epoxygenase activity"/>
    <property type="evidence" value="ECO:0007669"/>
    <property type="project" value="TreeGrafter"/>
</dbReference>